<dbReference type="PATRIC" id="fig|1053226.3.peg.1085"/>
<dbReference type="Proteomes" id="UP000006960">
    <property type="component" value="Unassembled WGS sequence"/>
</dbReference>
<accession>J8F634</accession>
<dbReference type="EMBL" id="AHEU01000004">
    <property type="protein sequence ID" value="EJR38839.1"/>
    <property type="molecule type" value="Genomic_DNA"/>
</dbReference>
<sequence length="174" mass="20899">MHRVTHYYTTQTEDYIKKLYHSLSIFTPEQISMIEIARKLNIWIHFAPFESRAIYREELPSIIIDDRKKFYHQWEDFGHELCHILFHIGNQLLMPKMFLDYQEAKANNFMLHFCIPTFMLQTLDLPESRVESIQIISKTFNVSVQIAKQRLFHYENKLLASHLQNIFSQTCLDT</sequence>
<evidence type="ECO:0000259" key="1">
    <source>
        <dbReference type="Pfam" id="PF06114"/>
    </source>
</evidence>
<protein>
    <recommendedName>
        <fullName evidence="1">IrrE N-terminal-like domain-containing protein</fullName>
    </recommendedName>
</protein>
<organism evidence="2 3">
    <name type="scientific">Bacillus cereus VD048</name>
    <dbReference type="NCBI Taxonomy" id="1053226"/>
    <lineage>
        <taxon>Bacteria</taxon>
        <taxon>Bacillati</taxon>
        <taxon>Bacillota</taxon>
        <taxon>Bacilli</taxon>
        <taxon>Bacillales</taxon>
        <taxon>Bacillaceae</taxon>
        <taxon>Bacillus</taxon>
        <taxon>Bacillus cereus group</taxon>
    </lineage>
</organism>
<evidence type="ECO:0000313" key="3">
    <source>
        <dbReference type="Proteomes" id="UP000006960"/>
    </source>
</evidence>
<gene>
    <name evidence="2" type="ORF">IIG_01072</name>
</gene>
<dbReference type="Pfam" id="PF06114">
    <property type="entry name" value="Peptidase_M78"/>
    <property type="match status" value="1"/>
</dbReference>
<comment type="caution">
    <text evidence="2">The sequence shown here is derived from an EMBL/GenBank/DDBJ whole genome shotgun (WGS) entry which is preliminary data.</text>
</comment>
<dbReference type="AlphaFoldDB" id="J8F634"/>
<feature type="domain" description="IrrE N-terminal-like" evidence="1">
    <location>
        <begin position="38"/>
        <end position="151"/>
    </location>
</feature>
<name>J8F634_BACCE</name>
<dbReference type="RefSeq" id="WP_002165158.1">
    <property type="nucleotide sequence ID" value="NZ_JH792310.1"/>
</dbReference>
<dbReference type="HOGENOM" id="CLU_110129_1_0_9"/>
<reference evidence="2 3" key="1">
    <citation type="submission" date="2012-04" db="EMBL/GenBank/DDBJ databases">
        <title>The Genome Sequence of Bacillus cereus VD048.</title>
        <authorList>
            <consortium name="The Broad Institute Genome Sequencing Platform"/>
            <consortium name="The Broad Institute Genome Sequencing Center for Infectious Disease"/>
            <person name="Feldgarden M."/>
            <person name="Van der Auwera G.A."/>
            <person name="Mahillon J."/>
            <person name="Duprez V."/>
            <person name="Timmery S."/>
            <person name="Mattelet C."/>
            <person name="Dierick K."/>
            <person name="Sun M."/>
            <person name="Yu Z."/>
            <person name="Zhu L."/>
            <person name="Hu X."/>
            <person name="Shank E.B."/>
            <person name="Swiecicka I."/>
            <person name="Hansen B.M."/>
            <person name="Andrup L."/>
            <person name="Young S.K."/>
            <person name="Zeng Q."/>
            <person name="Gargeya S."/>
            <person name="Fitzgerald M."/>
            <person name="Haas B."/>
            <person name="Abouelleil A."/>
            <person name="Alvarado L."/>
            <person name="Arachchi H.M."/>
            <person name="Berlin A."/>
            <person name="Chapman S.B."/>
            <person name="Goldberg J."/>
            <person name="Griggs A."/>
            <person name="Gujja S."/>
            <person name="Hansen M."/>
            <person name="Howarth C."/>
            <person name="Imamovic A."/>
            <person name="Larimer J."/>
            <person name="McCowen C."/>
            <person name="Montmayeur A."/>
            <person name="Murphy C."/>
            <person name="Neiman D."/>
            <person name="Pearson M."/>
            <person name="Priest M."/>
            <person name="Roberts A."/>
            <person name="Saif S."/>
            <person name="Shea T."/>
            <person name="Sisk P."/>
            <person name="Sykes S."/>
            <person name="Wortman J."/>
            <person name="Nusbaum C."/>
            <person name="Birren B."/>
        </authorList>
    </citation>
    <scope>NUCLEOTIDE SEQUENCE [LARGE SCALE GENOMIC DNA]</scope>
    <source>
        <strain evidence="2 3">VD048</strain>
    </source>
</reference>
<evidence type="ECO:0000313" key="2">
    <source>
        <dbReference type="EMBL" id="EJR38839.1"/>
    </source>
</evidence>
<proteinExistence type="predicted"/>
<dbReference type="InterPro" id="IPR010359">
    <property type="entry name" value="IrrE_HExxH"/>
</dbReference>